<proteinExistence type="predicted"/>
<dbReference type="InterPro" id="IPR018289">
    <property type="entry name" value="MULE_transposase_dom"/>
</dbReference>
<dbReference type="AlphaFoldDB" id="A0A9R1VRF6"/>
<dbReference type="Pfam" id="PF10551">
    <property type="entry name" value="MULE"/>
    <property type="match status" value="1"/>
</dbReference>
<organism evidence="2 3">
    <name type="scientific">Lactuca sativa</name>
    <name type="common">Garden lettuce</name>
    <dbReference type="NCBI Taxonomy" id="4236"/>
    <lineage>
        <taxon>Eukaryota</taxon>
        <taxon>Viridiplantae</taxon>
        <taxon>Streptophyta</taxon>
        <taxon>Embryophyta</taxon>
        <taxon>Tracheophyta</taxon>
        <taxon>Spermatophyta</taxon>
        <taxon>Magnoliopsida</taxon>
        <taxon>eudicotyledons</taxon>
        <taxon>Gunneridae</taxon>
        <taxon>Pentapetalae</taxon>
        <taxon>asterids</taxon>
        <taxon>campanulids</taxon>
        <taxon>Asterales</taxon>
        <taxon>Asteraceae</taxon>
        <taxon>Cichorioideae</taxon>
        <taxon>Cichorieae</taxon>
        <taxon>Lactucinae</taxon>
        <taxon>Lactuca</taxon>
    </lineage>
</organism>
<protein>
    <recommendedName>
        <fullName evidence="1">MULE transposase domain-containing protein</fullName>
    </recommendedName>
</protein>
<evidence type="ECO:0000313" key="2">
    <source>
        <dbReference type="EMBL" id="KAJ0209363.1"/>
    </source>
</evidence>
<accession>A0A9R1VRF6</accession>
<dbReference type="PANTHER" id="PTHR31973:SF187">
    <property type="entry name" value="MUTATOR TRANSPOSASE MUDRA PROTEIN"/>
    <property type="match status" value="1"/>
</dbReference>
<reference evidence="2 3" key="1">
    <citation type="journal article" date="2017" name="Nat. Commun.">
        <title>Genome assembly with in vitro proximity ligation data and whole-genome triplication in lettuce.</title>
        <authorList>
            <person name="Reyes-Chin-Wo S."/>
            <person name="Wang Z."/>
            <person name="Yang X."/>
            <person name="Kozik A."/>
            <person name="Arikit S."/>
            <person name="Song C."/>
            <person name="Xia L."/>
            <person name="Froenicke L."/>
            <person name="Lavelle D.O."/>
            <person name="Truco M.J."/>
            <person name="Xia R."/>
            <person name="Zhu S."/>
            <person name="Xu C."/>
            <person name="Xu H."/>
            <person name="Xu X."/>
            <person name="Cox K."/>
            <person name="Korf I."/>
            <person name="Meyers B.C."/>
            <person name="Michelmore R.W."/>
        </authorList>
    </citation>
    <scope>NUCLEOTIDE SEQUENCE [LARGE SCALE GENOMIC DNA]</scope>
    <source>
        <strain evidence="3">cv. Salinas</strain>
        <tissue evidence="2">Seedlings</tissue>
    </source>
</reference>
<keyword evidence="3" id="KW-1185">Reference proteome</keyword>
<name>A0A9R1VRF6_LACSA</name>
<sequence>MDRFYIGFKAICEGWEKGCRKVIGLDGCFLKGTIKGELLISIGRDANNQVYPNAWAVVEVENKPNWTWFLELLRDDLDLDGGRDLVVILDQHKGLFESMKDILPHVEHNNYPRHIYASFRKAFTGYACEAVENGISECFNSIILDARKKPFDLHA</sequence>
<gene>
    <name evidence="2" type="ORF">LSAT_V11C400159180</name>
</gene>
<dbReference type="PANTHER" id="PTHR31973">
    <property type="entry name" value="POLYPROTEIN, PUTATIVE-RELATED"/>
    <property type="match status" value="1"/>
</dbReference>
<evidence type="ECO:0000259" key="1">
    <source>
        <dbReference type="Pfam" id="PF10551"/>
    </source>
</evidence>
<feature type="domain" description="MULE transposase" evidence="1">
    <location>
        <begin position="22"/>
        <end position="116"/>
    </location>
</feature>
<comment type="caution">
    <text evidence="2">The sequence shown here is derived from an EMBL/GenBank/DDBJ whole genome shotgun (WGS) entry which is preliminary data.</text>
</comment>
<dbReference type="Proteomes" id="UP000235145">
    <property type="component" value="Unassembled WGS sequence"/>
</dbReference>
<dbReference type="EMBL" id="NBSK02000004">
    <property type="protein sequence ID" value="KAJ0209363.1"/>
    <property type="molecule type" value="Genomic_DNA"/>
</dbReference>
<evidence type="ECO:0000313" key="3">
    <source>
        <dbReference type="Proteomes" id="UP000235145"/>
    </source>
</evidence>